<reference evidence="2" key="1">
    <citation type="submission" date="2016-10" db="EMBL/GenBank/DDBJ databases">
        <authorList>
            <person name="Varghese N."/>
            <person name="Submissions S."/>
        </authorList>
    </citation>
    <scope>NUCLEOTIDE SEQUENCE [LARGE SCALE GENOMIC DNA]</scope>
    <source>
        <strain evidence="2">CGMCC 1.10223</strain>
    </source>
</reference>
<evidence type="ECO:0000313" key="2">
    <source>
        <dbReference type="Proteomes" id="UP000183410"/>
    </source>
</evidence>
<organism evidence="1 2">
    <name type="scientific">Paenibacillus algorifonticola</name>
    <dbReference type="NCBI Taxonomy" id="684063"/>
    <lineage>
        <taxon>Bacteria</taxon>
        <taxon>Bacillati</taxon>
        <taxon>Bacillota</taxon>
        <taxon>Bacilli</taxon>
        <taxon>Bacillales</taxon>
        <taxon>Paenibacillaceae</taxon>
        <taxon>Paenibacillus</taxon>
    </lineage>
</organism>
<dbReference type="EMBL" id="FONN01000021">
    <property type="protein sequence ID" value="SFF26728.1"/>
    <property type="molecule type" value="Genomic_DNA"/>
</dbReference>
<proteinExistence type="predicted"/>
<dbReference type="SUPFAM" id="SSF48371">
    <property type="entry name" value="ARM repeat"/>
    <property type="match status" value="1"/>
</dbReference>
<keyword evidence="2" id="KW-1185">Reference proteome</keyword>
<name>A0A1I2HAY0_9BACL</name>
<dbReference type="InterPro" id="IPR014825">
    <property type="entry name" value="DNA_alkylation"/>
</dbReference>
<accession>A0A1I2HAY0</accession>
<dbReference type="Gene3D" id="1.25.40.290">
    <property type="entry name" value="ARM repeat domains"/>
    <property type="match status" value="1"/>
</dbReference>
<protein>
    <submittedName>
        <fullName evidence="1">3-methyladenine DNA glycosylase AlkC</fullName>
    </submittedName>
</protein>
<evidence type="ECO:0000313" key="1">
    <source>
        <dbReference type="EMBL" id="SFF26728.1"/>
    </source>
</evidence>
<dbReference type="Pfam" id="PF08713">
    <property type="entry name" value="DNA_alkylation"/>
    <property type="match status" value="1"/>
</dbReference>
<gene>
    <name evidence="1" type="ORF">SAMN04487969_12166</name>
</gene>
<dbReference type="InterPro" id="IPR016024">
    <property type="entry name" value="ARM-type_fold"/>
</dbReference>
<sequence>MIILEELTMAEPLKALYDGLFIENFGVLVRTALPTFDLAGFAAAVRAGEWEELALKARSRRITEALGVFLPSDYEAALDVLMQIDSQCRGLPYIFFPDFVEVYGMAPEHFDRSMKALARFTRYSTGEFAVRPFLLAEPERMMRQMLVWADDEDEHVRRLASEGTRPRLPWAQALPMFKRDPQPILPLLDKLKADPSLYVRKSVANNLNDIAKDHPNVVVSLAQQWSGDNPLTDWIIRRGCRTLVKQANPALMELFGYAAGESEAGENGESGASLTVHAELRAVPEALHIGDEARFSCVMKLRDGDALKLRIEYGIDFIKASGKPSQKRFLLSDREYGGGAEVTLSRVHRFADLTTRKHYPGLHRITLWVNGVQAAETELKLEEARSK</sequence>
<dbReference type="Proteomes" id="UP000183410">
    <property type="component" value="Unassembled WGS sequence"/>
</dbReference>
<dbReference type="AlphaFoldDB" id="A0A1I2HAY0"/>